<name>A0A0L8HFK5_OCTBM</name>
<gene>
    <name evidence="2" type="ORF">OCBIM_22015763mg</name>
</gene>
<evidence type="ECO:0000313" key="2">
    <source>
        <dbReference type="EMBL" id="KOF87992.1"/>
    </source>
</evidence>
<sequence length="55" mass="6141">MVVCTQISYSLPFTLSEMPFVTSRGRSSLNFAQAILILVALFSEHLLPLLSWSPK</sequence>
<keyword evidence="1" id="KW-0812">Transmembrane</keyword>
<proteinExistence type="predicted"/>
<keyword evidence="1" id="KW-1133">Transmembrane helix</keyword>
<feature type="transmembrane region" description="Helical" evidence="1">
    <location>
        <begin position="31"/>
        <end position="52"/>
    </location>
</feature>
<keyword evidence="1" id="KW-0472">Membrane</keyword>
<protein>
    <submittedName>
        <fullName evidence="2">Uncharacterized protein</fullName>
    </submittedName>
</protein>
<dbReference type="EMBL" id="KQ418290">
    <property type="protein sequence ID" value="KOF87992.1"/>
    <property type="molecule type" value="Genomic_DNA"/>
</dbReference>
<accession>A0A0L8HFK5</accession>
<dbReference type="AlphaFoldDB" id="A0A0L8HFK5"/>
<evidence type="ECO:0000256" key="1">
    <source>
        <dbReference type="SAM" id="Phobius"/>
    </source>
</evidence>
<reference evidence="2" key="1">
    <citation type="submission" date="2015-07" db="EMBL/GenBank/DDBJ databases">
        <title>MeaNS - Measles Nucleotide Surveillance Program.</title>
        <authorList>
            <person name="Tran T."/>
            <person name="Druce J."/>
        </authorList>
    </citation>
    <scope>NUCLEOTIDE SEQUENCE</scope>
    <source>
        <strain evidence="2">UCB-OBI-ISO-001</strain>
        <tissue evidence="2">Gonad</tissue>
    </source>
</reference>
<organism evidence="2">
    <name type="scientific">Octopus bimaculoides</name>
    <name type="common">California two-spotted octopus</name>
    <dbReference type="NCBI Taxonomy" id="37653"/>
    <lineage>
        <taxon>Eukaryota</taxon>
        <taxon>Metazoa</taxon>
        <taxon>Spiralia</taxon>
        <taxon>Lophotrochozoa</taxon>
        <taxon>Mollusca</taxon>
        <taxon>Cephalopoda</taxon>
        <taxon>Coleoidea</taxon>
        <taxon>Octopodiformes</taxon>
        <taxon>Octopoda</taxon>
        <taxon>Incirrata</taxon>
        <taxon>Octopodidae</taxon>
        <taxon>Octopus</taxon>
    </lineage>
</organism>